<feature type="domain" description="Tyrosine-protein phosphatase" evidence="9">
    <location>
        <begin position="110"/>
        <end position="259"/>
    </location>
</feature>
<dbReference type="AlphaFoldDB" id="I2GZI5"/>
<evidence type="ECO:0000256" key="6">
    <source>
        <dbReference type="ARBA" id="ARBA00047927"/>
    </source>
</evidence>
<dbReference type="PROSITE" id="PS00383">
    <property type="entry name" value="TYR_PHOSPHATASE_1"/>
    <property type="match status" value="1"/>
</dbReference>
<evidence type="ECO:0000313" key="11">
    <source>
        <dbReference type="Proteomes" id="UP000002866"/>
    </source>
</evidence>
<dbReference type="GO" id="GO:0016791">
    <property type="term" value="F:phosphatase activity"/>
    <property type="evidence" value="ECO:0007669"/>
    <property type="project" value="InterPro"/>
</dbReference>
<dbReference type="GO" id="GO:0052847">
    <property type="term" value="F:inositol-1,5-bisdiphosphate-2,3,4,6-tetrakisphosphate 5-diphosphatase activity"/>
    <property type="evidence" value="ECO:0007669"/>
    <property type="project" value="EnsemblFungi"/>
</dbReference>
<evidence type="ECO:0000256" key="7">
    <source>
        <dbReference type="ARBA" id="ARBA00048424"/>
    </source>
</evidence>
<dbReference type="OrthoDB" id="6375174at2759"/>
<keyword evidence="2" id="KW-0378">Hydrolase</keyword>
<dbReference type="CDD" id="cd14528">
    <property type="entry name" value="PFA-DSP_Siw14"/>
    <property type="match status" value="1"/>
</dbReference>
<dbReference type="STRING" id="1071380.I2GZI5"/>
<dbReference type="InterPro" id="IPR029021">
    <property type="entry name" value="Prot-tyrosine_phosphatase-like"/>
</dbReference>
<dbReference type="GO" id="GO:0007015">
    <property type="term" value="P:actin filament organization"/>
    <property type="evidence" value="ECO:0007669"/>
    <property type="project" value="EnsemblFungi"/>
</dbReference>
<dbReference type="GO" id="GO:0071543">
    <property type="term" value="P:diphosphoinositol polyphosphate metabolic process"/>
    <property type="evidence" value="ECO:0007669"/>
    <property type="project" value="EnsemblFungi"/>
</dbReference>
<comment type="catalytic activity">
    <reaction evidence="5">
        <text>3,5-bis(diphospho)-1D-myo-inositol 1,2,4,6-tetrakisphosphate + H2O = 3-diphospho-1D-myo-inositol 1,2,4,5,6-pentakisphosphate + phosphate + 2 H(+)</text>
        <dbReference type="Rhea" id="RHEA:56312"/>
        <dbReference type="ChEBI" id="CHEBI:15377"/>
        <dbReference type="ChEBI" id="CHEBI:15378"/>
        <dbReference type="ChEBI" id="CHEBI:43474"/>
        <dbReference type="ChEBI" id="CHEBI:140372"/>
        <dbReference type="ChEBI" id="CHEBI:140374"/>
        <dbReference type="EC" id="3.6.1.52"/>
    </reaction>
    <physiologicalReaction direction="left-to-right" evidence="5">
        <dbReference type="Rhea" id="RHEA:56313"/>
    </physiologicalReaction>
</comment>
<dbReference type="GO" id="GO:0005737">
    <property type="term" value="C:cytoplasm"/>
    <property type="evidence" value="ECO:0007669"/>
    <property type="project" value="TreeGrafter"/>
</dbReference>
<dbReference type="InterPro" id="IPR020428">
    <property type="entry name" value="PFA-DSPs"/>
</dbReference>
<dbReference type="GO" id="GO:0052845">
    <property type="term" value="F:inositol-5-diphosphate-1,2,3,4,6-pentakisphosphate diphosphatase activity"/>
    <property type="evidence" value="ECO:0007669"/>
    <property type="project" value="EnsemblFungi"/>
</dbReference>
<keyword evidence="11" id="KW-1185">Reference proteome</keyword>
<comment type="similarity">
    <text evidence="3">Belongs to the protein-tyrosine phosphatase family. Atypical dual-specificity phosphatase Siw14-like subfamily.</text>
</comment>
<dbReference type="PANTHER" id="PTHR31126">
    <property type="entry name" value="TYROSINE-PROTEIN PHOSPHATASE"/>
    <property type="match status" value="1"/>
</dbReference>
<dbReference type="Pfam" id="PF03162">
    <property type="entry name" value="Y_phosphatase2"/>
    <property type="match status" value="1"/>
</dbReference>
<dbReference type="InterPro" id="IPR020422">
    <property type="entry name" value="TYR_PHOSPHATASE_DUAL_dom"/>
</dbReference>
<reference evidence="10 11" key="1">
    <citation type="journal article" date="2011" name="Proc. Natl. Acad. Sci. U.S.A.">
        <title>Evolutionary erosion of yeast sex chromosomes by mating-type switching accidents.</title>
        <authorList>
            <person name="Gordon J.L."/>
            <person name="Armisen D."/>
            <person name="Proux-Wera E."/>
            <person name="Oheigeartaigh S.S."/>
            <person name="Byrne K.P."/>
            <person name="Wolfe K.H."/>
        </authorList>
    </citation>
    <scope>NUCLEOTIDE SEQUENCE [LARGE SCALE GENOMIC DNA]</scope>
    <source>
        <strain evidence="11">ATCC 34711 / CBS 6284 / DSM 70876 / NBRC 10599 / NRRL Y-10934 / UCD 77-7</strain>
    </source>
</reference>
<evidence type="ECO:0000256" key="2">
    <source>
        <dbReference type="ARBA" id="ARBA00022801"/>
    </source>
</evidence>
<dbReference type="SUPFAM" id="SSF52799">
    <property type="entry name" value="(Phosphotyrosine protein) phosphatases II"/>
    <property type="match status" value="1"/>
</dbReference>
<evidence type="ECO:0000256" key="5">
    <source>
        <dbReference type="ARBA" id="ARBA00047562"/>
    </source>
</evidence>
<dbReference type="KEGG" id="tbl:TBLA_0B07200"/>
<sequence length="269" mass="30308">MQNEDCRNKVQKSVEDNTSPSLSWMMQQDYGQDNAHNSLVAENSVEVQQVLAKFHNTSNNSPIVDAEVCSDAGNNQDKDKTVIEENTTNISRPNSLSIDIAKIDLVPPENFSSVVGGVYRSGLPRPENFPFLKKLGLRSILLLLPEPYSSEHINWMEENGIKLFQVGLSGNKEPFANIPAQLLTEALSVALDPSNQPLLIHCNRGKHRTGCVVGCIRKLQHWSLTMIFDEYRRFAFPKARALDQQCIELYDETEIQKYLDLNGLLPVPW</sequence>
<dbReference type="FunFam" id="3.90.190.10:FF:000024">
    <property type="entry name" value="probable tyrosine-protein phosphatase At1g05000"/>
    <property type="match status" value="1"/>
</dbReference>
<protein>
    <recommendedName>
        <fullName evidence="1">diphosphoinositol-polyphosphate diphosphatase</fullName>
        <ecNumber evidence="1">3.6.1.52</ecNumber>
    </recommendedName>
</protein>
<dbReference type="EMBL" id="HE806317">
    <property type="protein sequence ID" value="CCH59537.1"/>
    <property type="molecule type" value="Genomic_DNA"/>
</dbReference>
<dbReference type="InterPro" id="IPR016130">
    <property type="entry name" value="Tyr_Pase_AS"/>
</dbReference>
<dbReference type="GO" id="GO:0106211">
    <property type="term" value="F:inositol-5-diphosphate-1,3,4,6-tetrakisphosphate diphosphatase activity"/>
    <property type="evidence" value="ECO:0007669"/>
    <property type="project" value="EnsemblFungi"/>
</dbReference>
<feature type="region of interest" description="Disordered" evidence="8">
    <location>
        <begin position="1"/>
        <end position="22"/>
    </location>
</feature>
<dbReference type="InterPro" id="IPR004861">
    <property type="entry name" value="Siw14-like"/>
</dbReference>
<evidence type="ECO:0000256" key="8">
    <source>
        <dbReference type="SAM" id="MobiDB-lite"/>
    </source>
</evidence>
<dbReference type="RefSeq" id="XP_004179056.1">
    <property type="nucleotide sequence ID" value="XM_004179008.1"/>
</dbReference>
<dbReference type="Gene3D" id="3.90.190.10">
    <property type="entry name" value="Protein tyrosine phosphatase superfamily"/>
    <property type="match status" value="1"/>
</dbReference>
<dbReference type="GeneID" id="14494480"/>
<evidence type="ECO:0000256" key="1">
    <source>
        <dbReference type="ARBA" id="ARBA00012527"/>
    </source>
</evidence>
<evidence type="ECO:0000259" key="9">
    <source>
        <dbReference type="PROSITE" id="PS50054"/>
    </source>
</evidence>
<dbReference type="HOGENOM" id="CLU_047845_1_0_1"/>
<name>I2GZI5_HENB6</name>
<dbReference type="PANTHER" id="PTHR31126:SF48">
    <property type="entry name" value="INOSITOL PHOSPHATASE SIW14"/>
    <property type="match status" value="1"/>
</dbReference>
<dbReference type="EC" id="3.6.1.52" evidence="1"/>
<dbReference type="FunCoup" id="I2GZI5">
    <property type="interactions" value="155"/>
</dbReference>
<evidence type="ECO:0000313" key="10">
    <source>
        <dbReference type="EMBL" id="CCH59537.1"/>
    </source>
</evidence>
<dbReference type="PROSITE" id="PS50054">
    <property type="entry name" value="TYR_PHOSPHATASE_DUAL"/>
    <property type="match status" value="1"/>
</dbReference>
<comment type="catalytic activity">
    <reaction evidence="6">
        <text>1,5-bis(diphospho)-1D-myo-inositol 2,3,4,6-tetrakisphosphate + H2O = 1-diphospho-1D-myo-inositol 2,3,4,5,6-pentakisphosphate + phosphate + 2 H(+)</text>
        <dbReference type="Rhea" id="RHEA:79699"/>
        <dbReference type="ChEBI" id="CHEBI:15377"/>
        <dbReference type="ChEBI" id="CHEBI:15378"/>
        <dbReference type="ChEBI" id="CHEBI:43474"/>
        <dbReference type="ChEBI" id="CHEBI:74946"/>
        <dbReference type="ChEBI" id="CHEBI:77983"/>
        <dbReference type="EC" id="3.6.1.52"/>
    </reaction>
    <physiologicalReaction direction="left-to-right" evidence="6">
        <dbReference type="Rhea" id="RHEA:79700"/>
    </physiologicalReaction>
</comment>
<gene>
    <name evidence="10" type="primary">TBLA0B07200</name>
    <name evidence="10" type="ORF">TBLA_0B07200</name>
</gene>
<dbReference type="Proteomes" id="UP000002866">
    <property type="component" value="Chromosome 2"/>
</dbReference>
<proteinExistence type="inferred from homology"/>
<organism evidence="10 11">
    <name type="scientific">Henningerozyma blattae (strain ATCC 34711 / CBS 6284 / DSM 70876 / NBRC 10599 / NRRL Y-10934 / UCD 77-7)</name>
    <name type="common">Yeast</name>
    <name type="synonym">Tetrapisispora blattae</name>
    <dbReference type="NCBI Taxonomy" id="1071380"/>
    <lineage>
        <taxon>Eukaryota</taxon>
        <taxon>Fungi</taxon>
        <taxon>Dikarya</taxon>
        <taxon>Ascomycota</taxon>
        <taxon>Saccharomycotina</taxon>
        <taxon>Saccharomycetes</taxon>
        <taxon>Saccharomycetales</taxon>
        <taxon>Saccharomycetaceae</taxon>
        <taxon>Henningerozyma</taxon>
    </lineage>
</organism>
<comment type="catalytic activity">
    <reaction evidence="7">
        <text>6-diphospho-1D-myo-inositol pentakisphosphate + H2O = 1D-myo-inositol hexakisphosphate + phosphate + H(+)</text>
        <dbReference type="Rhea" id="RHEA:79703"/>
        <dbReference type="ChEBI" id="CHEBI:15377"/>
        <dbReference type="ChEBI" id="CHEBI:15378"/>
        <dbReference type="ChEBI" id="CHEBI:43474"/>
        <dbReference type="ChEBI" id="CHEBI:58130"/>
        <dbReference type="ChEBI" id="CHEBI:230534"/>
        <dbReference type="EC" id="3.6.1.52"/>
    </reaction>
    <physiologicalReaction direction="left-to-right" evidence="7">
        <dbReference type="Rhea" id="RHEA:79704"/>
    </physiologicalReaction>
</comment>
<feature type="compositionally biased region" description="Basic and acidic residues" evidence="8">
    <location>
        <begin position="1"/>
        <end position="15"/>
    </location>
</feature>
<dbReference type="InParanoid" id="I2GZI5"/>
<dbReference type="PRINTS" id="PR01911">
    <property type="entry name" value="PFDSPHPHTASE"/>
</dbReference>
<evidence type="ECO:0000256" key="3">
    <source>
        <dbReference type="ARBA" id="ARBA00044949"/>
    </source>
</evidence>
<accession>I2GZI5</accession>
<comment type="catalytic activity">
    <reaction evidence="4">
        <text>5-diphospho-1D-myo-inositol 1,2,3,4,6-pentakisphosphate + H2O = 1D-myo-inositol hexakisphosphate + phosphate + H(+)</text>
        <dbReference type="Rhea" id="RHEA:22384"/>
        <dbReference type="ChEBI" id="CHEBI:15377"/>
        <dbReference type="ChEBI" id="CHEBI:15378"/>
        <dbReference type="ChEBI" id="CHEBI:43474"/>
        <dbReference type="ChEBI" id="CHEBI:58130"/>
        <dbReference type="ChEBI" id="CHEBI:58628"/>
        <dbReference type="EC" id="3.6.1.52"/>
    </reaction>
    <physiologicalReaction direction="left-to-right" evidence="4">
        <dbReference type="Rhea" id="RHEA:22385"/>
    </physiologicalReaction>
</comment>
<evidence type="ECO:0000256" key="4">
    <source>
        <dbReference type="ARBA" id="ARBA00047342"/>
    </source>
</evidence>
<dbReference type="eggNOG" id="KOG1572">
    <property type="taxonomic scope" value="Eukaryota"/>
</dbReference>